<keyword evidence="11" id="KW-1185">Reference proteome</keyword>
<dbReference type="InterPro" id="IPR039421">
    <property type="entry name" value="Type_1_exporter"/>
</dbReference>
<gene>
    <name evidence="10" type="ORF">LBLM1_04120</name>
</gene>
<evidence type="ECO:0000259" key="9">
    <source>
        <dbReference type="PROSITE" id="PS50929"/>
    </source>
</evidence>
<feature type="domain" description="ABC transporter" evidence="8">
    <location>
        <begin position="330"/>
        <end position="564"/>
    </location>
</feature>
<dbReference type="OrthoDB" id="9806127at2"/>
<dbReference type="Proteomes" id="UP000003645">
    <property type="component" value="Chromosome"/>
</dbReference>
<dbReference type="PANTHER" id="PTHR24221:SF614">
    <property type="entry name" value="GLUTATHIONE_L-CYSTEINE TRANSPORT SYSTEM ATP-BINDING_PERMEASE PROTEIN CYDC"/>
    <property type="match status" value="1"/>
</dbReference>
<dbReference type="SUPFAM" id="SSF52540">
    <property type="entry name" value="P-loop containing nucleoside triphosphate hydrolases"/>
    <property type="match status" value="1"/>
</dbReference>
<keyword evidence="6 7" id="KW-0472">Membrane</keyword>
<evidence type="ECO:0000256" key="6">
    <source>
        <dbReference type="ARBA" id="ARBA00023136"/>
    </source>
</evidence>
<reference evidence="10 11" key="1">
    <citation type="journal article" date="2012" name="J. Bacteriol.">
        <title>Genome sequence of Lactobacillus mucosae LM1, isolated from piglet feces.</title>
        <authorList>
            <person name="Lee J.H."/>
            <person name="Valeriano V.D."/>
            <person name="Shin Y.R."/>
            <person name="Chae J.P."/>
            <person name="Kim G.B."/>
            <person name="Ham J.S."/>
            <person name="Chun J."/>
            <person name="Kang D.K."/>
        </authorList>
    </citation>
    <scope>NUCLEOTIDE SEQUENCE [LARGE SCALE GENOMIC DNA]</scope>
    <source>
        <strain evidence="10 11">LM1</strain>
    </source>
</reference>
<evidence type="ECO:0000256" key="2">
    <source>
        <dbReference type="ARBA" id="ARBA00022692"/>
    </source>
</evidence>
<feature type="transmembrane region" description="Helical" evidence="7">
    <location>
        <begin position="133"/>
        <end position="150"/>
    </location>
</feature>
<organism evidence="10 11">
    <name type="scientific">Limosilactobacillus mucosae LM1</name>
    <dbReference type="NCBI Taxonomy" id="1130798"/>
    <lineage>
        <taxon>Bacteria</taxon>
        <taxon>Bacillati</taxon>
        <taxon>Bacillota</taxon>
        <taxon>Bacilli</taxon>
        <taxon>Lactobacillales</taxon>
        <taxon>Lactobacillaceae</taxon>
        <taxon>Limosilactobacillus</taxon>
    </lineage>
</organism>
<dbReference type="STRING" id="1130798.LBLM1_04120"/>
<evidence type="ECO:0000256" key="3">
    <source>
        <dbReference type="ARBA" id="ARBA00022741"/>
    </source>
</evidence>
<dbReference type="AlphaFoldDB" id="A0A0D4CJS5"/>
<dbReference type="Gene3D" id="1.20.1560.10">
    <property type="entry name" value="ABC transporter type 1, transmembrane domain"/>
    <property type="match status" value="1"/>
</dbReference>
<feature type="domain" description="ABC transmembrane type-1" evidence="9">
    <location>
        <begin position="24"/>
        <end position="297"/>
    </location>
</feature>
<name>A0A0D4CJS5_LIMMU</name>
<dbReference type="InterPro" id="IPR003439">
    <property type="entry name" value="ABC_transporter-like_ATP-bd"/>
</dbReference>
<sequence length="571" mass="63821">MIDRDLFQLPGSGAIVKRLVGIKILQAVFIIAQAAFLAGTLFMLWQGKGLHWLLLAGFIASYTLRQLLLWLEKRILDSFAEQTAVDLRARLLSKLYDQGPALVQENGTGSTVAMALDGINEVNQYVKLTFDKTIGMMSVPVLILIAVGIFDWRSAVILLVTYPLIILFMIILGKAAKAKAEQQYGSFQHLSNNFIDSLRGIDTLKYLGLSKRYSKSIFTASEHFRKRTMAVLKVAMLSTFALDFFTTLSIAVVAVYLGFDLLNGRMALLNALAVLILAPEYYLPMRRFAGDFHATLNGRNSFHKMLTILNQPAQPRIEAPLHSWGSTDELSIDSMAFQYPKGTSIKPFSLQIKGWQKVGIIGMSGAGKTTLINLLSGFLTPKQGTIKIQGQTVTTLNLPDWQNQLLYLPQSPTIFTATVRQNVAFYTPGVSDEQIRAALAMVGMTDWLAKLPDGLATMIGSGHRELSGGQAQRIALARALLDDKRRVMMFDEPTAHLDIETELELKERMLPLMDQRLVFFATHRLHWMKEMDWILVMDHGELVEQGTYDELLAKNGYFVSLINGMRGERHV</sequence>
<evidence type="ECO:0000313" key="11">
    <source>
        <dbReference type="Proteomes" id="UP000003645"/>
    </source>
</evidence>
<dbReference type="PROSITE" id="PS50893">
    <property type="entry name" value="ABC_TRANSPORTER_2"/>
    <property type="match status" value="1"/>
</dbReference>
<evidence type="ECO:0000256" key="4">
    <source>
        <dbReference type="ARBA" id="ARBA00022840"/>
    </source>
</evidence>
<feature type="transmembrane region" description="Helical" evidence="7">
    <location>
        <begin position="24"/>
        <end position="45"/>
    </location>
</feature>
<dbReference type="InterPro" id="IPR036640">
    <property type="entry name" value="ABC1_TM_sf"/>
</dbReference>
<dbReference type="GO" id="GO:0016887">
    <property type="term" value="F:ATP hydrolysis activity"/>
    <property type="evidence" value="ECO:0007669"/>
    <property type="project" value="InterPro"/>
</dbReference>
<evidence type="ECO:0000313" key="10">
    <source>
        <dbReference type="EMBL" id="AJT50314.1"/>
    </source>
</evidence>
<dbReference type="Pfam" id="PF00005">
    <property type="entry name" value="ABC_tran"/>
    <property type="match status" value="1"/>
</dbReference>
<dbReference type="GO" id="GO:0005524">
    <property type="term" value="F:ATP binding"/>
    <property type="evidence" value="ECO:0007669"/>
    <property type="project" value="UniProtKB-KW"/>
</dbReference>
<dbReference type="KEGG" id="lmu:LBLM1_04120"/>
<dbReference type="RefSeq" id="WP_006499257.1">
    <property type="nucleotide sequence ID" value="NZ_CP011013.1"/>
</dbReference>
<accession>A0A0D4CJS5</accession>
<dbReference type="PROSITE" id="PS50929">
    <property type="entry name" value="ABC_TM1F"/>
    <property type="match status" value="1"/>
</dbReference>
<dbReference type="GO" id="GO:0042883">
    <property type="term" value="P:cysteine transport"/>
    <property type="evidence" value="ECO:0007669"/>
    <property type="project" value="InterPro"/>
</dbReference>
<evidence type="ECO:0000259" key="8">
    <source>
        <dbReference type="PROSITE" id="PS50893"/>
    </source>
</evidence>
<keyword evidence="5 7" id="KW-1133">Transmembrane helix</keyword>
<dbReference type="InterPro" id="IPR011527">
    <property type="entry name" value="ABC1_TM_dom"/>
</dbReference>
<dbReference type="GO" id="GO:0034040">
    <property type="term" value="F:ATPase-coupled lipid transmembrane transporter activity"/>
    <property type="evidence" value="ECO:0007669"/>
    <property type="project" value="TreeGrafter"/>
</dbReference>
<dbReference type="GO" id="GO:0005886">
    <property type="term" value="C:plasma membrane"/>
    <property type="evidence" value="ECO:0007669"/>
    <property type="project" value="UniProtKB-SubCell"/>
</dbReference>
<dbReference type="InterPro" id="IPR003593">
    <property type="entry name" value="AAA+_ATPase"/>
</dbReference>
<dbReference type="InterPro" id="IPR017871">
    <property type="entry name" value="ABC_transporter-like_CS"/>
</dbReference>
<dbReference type="NCBIfam" id="TIGR02857">
    <property type="entry name" value="CydD"/>
    <property type="match status" value="1"/>
</dbReference>
<dbReference type="Pfam" id="PF00664">
    <property type="entry name" value="ABC_membrane"/>
    <property type="match status" value="1"/>
</dbReference>
<dbReference type="PANTHER" id="PTHR24221">
    <property type="entry name" value="ATP-BINDING CASSETTE SUB-FAMILY B"/>
    <property type="match status" value="1"/>
</dbReference>
<dbReference type="InterPro" id="IPR027417">
    <property type="entry name" value="P-loop_NTPase"/>
</dbReference>
<dbReference type="SUPFAM" id="SSF90123">
    <property type="entry name" value="ABC transporter transmembrane region"/>
    <property type="match status" value="1"/>
</dbReference>
<keyword evidence="4 10" id="KW-0067">ATP-binding</keyword>
<dbReference type="SMART" id="SM00382">
    <property type="entry name" value="AAA"/>
    <property type="match status" value="1"/>
</dbReference>
<feature type="transmembrane region" description="Helical" evidence="7">
    <location>
        <begin position="51"/>
        <end position="71"/>
    </location>
</feature>
<dbReference type="HOGENOM" id="CLU_000604_84_9_9"/>
<feature type="transmembrane region" description="Helical" evidence="7">
    <location>
        <begin position="234"/>
        <end position="259"/>
    </location>
</feature>
<feature type="transmembrane region" description="Helical" evidence="7">
    <location>
        <begin position="156"/>
        <end position="173"/>
    </location>
</feature>
<dbReference type="EMBL" id="CP011013">
    <property type="protein sequence ID" value="AJT50314.1"/>
    <property type="molecule type" value="Genomic_DNA"/>
</dbReference>
<protein>
    <submittedName>
        <fullName evidence="10">Cysteine ABC transporter ATP-binding protein</fullName>
    </submittedName>
</protein>
<comment type="subcellular location">
    <subcellularLocation>
        <location evidence="1">Cell membrane</location>
        <topology evidence="1">Multi-pass membrane protein</topology>
    </subcellularLocation>
</comment>
<dbReference type="InterPro" id="IPR014216">
    <property type="entry name" value="ABC_transptr_CydD"/>
</dbReference>
<dbReference type="PROSITE" id="PS00211">
    <property type="entry name" value="ABC_TRANSPORTER_1"/>
    <property type="match status" value="1"/>
</dbReference>
<dbReference type="Gene3D" id="3.40.50.300">
    <property type="entry name" value="P-loop containing nucleotide triphosphate hydrolases"/>
    <property type="match status" value="1"/>
</dbReference>
<evidence type="ECO:0000256" key="1">
    <source>
        <dbReference type="ARBA" id="ARBA00004651"/>
    </source>
</evidence>
<keyword evidence="2 7" id="KW-0812">Transmembrane</keyword>
<proteinExistence type="predicted"/>
<dbReference type="CDD" id="cd18584">
    <property type="entry name" value="ABC_6TM_AarD_CydD"/>
    <property type="match status" value="1"/>
</dbReference>
<evidence type="ECO:0000256" key="7">
    <source>
        <dbReference type="SAM" id="Phobius"/>
    </source>
</evidence>
<dbReference type="GO" id="GO:0140359">
    <property type="term" value="F:ABC-type transporter activity"/>
    <property type="evidence" value="ECO:0007669"/>
    <property type="project" value="InterPro"/>
</dbReference>
<evidence type="ECO:0000256" key="5">
    <source>
        <dbReference type="ARBA" id="ARBA00022989"/>
    </source>
</evidence>
<keyword evidence="3" id="KW-0547">Nucleotide-binding</keyword>